<keyword evidence="2" id="KW-1185">Reference proteome</keyword>
<reference evidence="2" key="2">
    <citation type="submission" date="2015-01" db="EMBL/GenBank/DDBJ databases">
        <title>Evolutionary Origins and Diversification of the Mycorrhizal Mutualists.</title>
        <authorList>
            <consortium name="DOE Joint Genome Institute"/>
            <consortium name="Mycorrhizal Genomics Consortium"/>
            <person name="Kohler A."/>
            <person name="Kuo A."/>
            <person name="Nagy L.G."/>
            <person name="Floudas D."/>
            <person name="Copeland A."/>
            <person name="Barry K.W."/>
            <person name="Cichocki N."/>
            <person name="Veneault-Fourrey C."/>
            <person name="LaButti K."/>
            <person name="Lindquist E.A."/>
            <person name="Lipzen A."/>
            <person name="Lundell T."/>
            <person name="Morin E."/>
            <person name="Murat C."/>
            <person name="Riley R."/>
            <person name="Ohm R."/>
            <person name="Sun H."/>
            <person name="Tunlid A."/>
            <person name="Henrissat B."/>
            <person name="Grigoriev I.V."/>
            <person name="Hibbett D.S."/>
            <person name="Martin F."/>
        </authorList>
    </citation>
    <scope>NUCLEOTIDE SEQUENCE [LARGE SCALE GENOMIC DNA]</scope>
    <source>
        <strain evidence="2">h7</strain>
    </source>
</reference>
<dbReference type="HOGENOM" id="CLU_657291_0_0_1"/>
<evidence type="ECO:0000313" key="2">
    <source>
        <dbReference type="Proteomes" id="UP000053424"/>
    </source>
</evidence>
<dbReference type="Proteomes" id="UP000053424">
    <property type="component" value="Unassembled WGS sequence"/>
</dbReference>
<protein>
    <submittedName>
        <fullName evidence="1">Uncharacterized protein</fullName>
    </submittedName>
</protein>
<gene>
    <name evidence="1" type="ORF">M413DRAFT_113232</name>
</gene>
<dbReference type="OrthoDB" id="3068570at2759"/>
<organism evidence="1 2">
    <name type="scientific">Hebeloma cylindrosporum</name>
    <dbReference type="NCBI Taxonomy" id="76867"/>
    <lineage>
        <taxon>Eukaryota</taxon>
        <taxon>Fungi</taxon>
        <taxon>Dikarya</taxon>
        <taxon>Basidiomycota</taxon>
        <taxon>Agaricomycotina</taxon>
        <taxon>Agaricomycetes</taxon>
        <taxon>Agaricomycetidae</taxon>
        <taxon>Agaricales</taxon>
        <taxon>Agaricineae</taxon>
        <taxon>Hymenogastraceae</taxon>
        <taxon>Hebeloma</taxon>
    </lineage>
</organism>
<dbReference type="EMBL" id="KN831768">
    <property type="protein sequence ID" value="KIM49639.1"/>
    <property type="molecule type" value="Genomic_DNA"/>
</dbReference>
<accession>A0A0C3CZR8</accession>
<dbReference type="AlphaFoldDB" id="A0A0C3CZR8"/>
<evidence type="ECO:0000313" key="1">
    <source>
        <dbReference type="EMBL" id="KIM49639.1"/>
    </source>
</evidence>
<name>A0A0C3CZR8_HEBCY</name>
<proteinExistence type="predicted"/>
<reference evidence="1 2" key="1">
    <citation type="submission" date="2014-04" db="EMBL/GenBank/DDBJ databases">
        <authorList>
            <consortium name="DOE Joint Genome Institute"/>
            <person name="Kuo A."/>
            <person name="Gay G."/>
            <person name="Dore J."/>
            <person name="Kohler A."/>
            <person name="Nagy L.G."/>
            <person name="Floudas D."/>
            <person name="Copeland A."/>
            <person name="Barry K.W."/>
            <person name="Cichocki N."/>
            <person name="Veneault-Fourrey C."/>
            <person name="LaButti K."/>
            <person name="Lindquist E.A."/>
            <person name="Lipzen A."/>
            <person name="Lundell T."/>
            <person name="Morin E."/>
            <person name="Murat C."/>
            <person name="Sun H."/>
            <person name="Tunlid A."/>
            <person name="Henrissat B."/>
            <person name="Grigoriev I.V."/>
            <person name="Hibbett D.S."/>
            <person name="Martin F."/>
            <person name="Nordberg H.P."/>
            <person name="Cantor M.N."/>
            <person name="Hua S.X."/>
        </authorList>
    </citation>
    <scope>NUCLEOTIDE SEQUENCE [LARGE SCALE GENOMIC DNA]</scope>
    <source>
        <strain evidence="2">h7</strain>
    </source>
</reference>
<sequence length="346" mass="38125">MTATCCKPETAASLLCSRLSERVAEFSQTYDDMKCTSIEDRLSTWTAFEGQIEGLVIKFQGLVPLAQVVCGSSEITLNQLEALQGNSNAIGAGAVDLMKKQRMEAFQFEAMKASTPSVRSPKLSDKHSGYPVEKFNIDNIGELSYILPEKHGWLLVFSKELCERLLSTPRFRFVLEISGDEIVDYGIYKASKLRGQALSGLEFSHLTDKTKEKITEAISQAKAGTPKSLETMEDLLYSKQSIPCIFLECLETSARSRQVSDQQSTDWDVHGLQAVHPFPSEELTCVGTRSSPTYAPSSSSPLQSIANRDLRRANETKVPAIISIPISRNCEGKHRGASGNISDQEN</sequence>